<evidence type="ECO:0000256" key="2">
    <source>
        <dbReference type="ARBA" id="ARBA00022917"/>
    </source>
</evidence>
<evidence type="ECO:0000256" key="3">
    <source>
        <dbReference type="ARBA" id="ARBA00023239"/>
    </source>
</evidence>
<proteinExistence type="inferred from homology"/>
<evidence type="ECO:0000256" key="1">
    <source>
        <dbReference type="ARBA" id="ARBA00009798"/>
    </source>
</evidence>
<dbReference type="InterPro" id="IPR004369">
    <property type="entry name" value="Prolyl-tRNA_editing_YbaK/EbsC"/>
</dbReference>
<evidence type="ECO:0000259" key="5">
    <source>
        <dbReference type="Pfam" id="PF04073"/>
    </source>
</evidence>
<dbReference type="RefSeq" id="WP_303551710.1">
    <property type="nucleotide sequence ID" value="NZ_JAUOPG010000010.1"/>
</dbReference>
<dbReference type="NCBIfam" id="TIGR00011">
    <property type="entry name" value="YbaK_EbsC"/>
    <property type="match status" value="1"/>
</dbReference>
<comment type="similarity">
    <text evidence="1 4">Belongs to the prolyl-tRNA editing family. YbaK/EbsC subfamily.</text>
</comment>
<reference evidence="6" key="1">
    <citation type="submission" date="2023-07" db="EMBL/GenBank/DDBJ databases">
        <title>Genome content predicts the carbon catabolic preferences of heterotrophic bacteria.</title>
        <authorList>
            <person name="Gralka M."/>
        </authorList>
    </citation>
    <scope>NUCLEOTIDE SEQUENCE</scope>
    <source>
        <strain evidence="6">I2M16</strain>
    </source>
</reference>
<keyword evidence="3 4" id="KW-0456">Lyase</keyword>
<dbReference type="PANTHER" id="PTHR30411">
    <property type="entry name" value="CYTOPLASMIC PROTEIN"/>
    <property type="match status" value="1"/>
</dbReference>
<name>A0AAW7XNF3_9GAMM</name>
<dbReference type="Proteomes" id="UP001169862">
    <property type="component" value="Unassembled WGS sequence"/>
</dbReference>
<accession>A0AAW7XNF3</accession>
<comment type="caution">
    <text evidence="6">The sequence shown here is derived from an EMBL/GenBank/DDBJ whole genome shotgun (WGS) entry which is preliminary data.</text>
</comment>
<dbReference type="AlphaFoldDB" id="A0AAW7XNF3"/>
<dbReference type="SUPFAM" id="SSF55826">
    <property type="entry name" value="YbaK/ProRS associated domain"/>
    <property type="match status" value="1"/>
</dbReference>
<feature type="domain" description="YbaK/aminoacyl-tRNA synthetase-associated" evidence="5">
    <location>
        <begin position="25"/>
        <end position="145"/>
    </location>
</feature>
<sequence length="157" mass="16664">MTPAINIAKKAGIHFTVHEYHHNPAVESYGEEAASVVGADVKQVFKTLLVAMEGDQKKLAVAVVPVAGQLHLKSMASALGCKKVEMADPAAAQRSSGYLVGGISPLGQKKRLPTIIDSSSNLFETIYVSAGRRGLEIELSPRDLHALTSAKFADIGR</sequence>
<evidence type="ECO:0000313" key="6">
    <source>
        <dbReference type="EMBL" id="MDO6454863.1"/>
    </source>
</evidence>
<gene>
    <name evidence="6" type="primary">ybaK</name>
    <name evidence="6" type="ORF">Q4490_14925</name>
</gene>
<dbReference type="GO" id="GO:0016829">
    <property type="term" value="F:lyase activity"/>
    <property type="evidence" value="ECO:0007669"/>
    <property type="project" value="UniProtKB-KW"/>
</dbReference>
<evidence type="ECO:0000256" key="4">
    <source>
        <dbReference type="PIRNR" id="PIRNR006181"/>
    </source>
</evidence>
<organism evidence="6 7">
    <name type="scientific">Neptunomonas phycophila</name>
    <dbReference type="NCBI Taxonomy" id="1572645"/>
    <lineage>
        <taxon>Bacteria</taxon>
        <taxon>Pseudomonadati</taxon>
        <taxon>Pseudomonadota</taxon>
        <taxon>Gammaproteobacteria</taxon>
        <taxon>Oceanospirillales</taxon>
        <taxon>Oceanospirillaceae</taxon>
        <taxon>Neptunomonas</taxon>
    </lineage>
</organism>
<dbReference type="PIRSF" id="PIRSF006181">
    <property type="entry name" value="EbsC_YbaK"/>
    <property type="match status" value="1"/>
</dbReference>
<evidence type="ECO:0000313" key="7">
    <source>
        <dbReference type="Proteomes" id="UP001169862"/>
    </source>
</evidence>
<protein>
    <recommendedName>
        <fullName evidence="4">Cys-tRNA(Pro)/Cys-tRNA(Cys) deacylase</fullName>
        <ecNumber evidence="4">4.2.-.-</ecNumber>
    </recommendedName>
</protein>
<dbReference type="Pfam" id="PF04073">
    <property type="entry name" value="tRNA_edit"/>
    <property type="match status" value="1"/>
</dbReference>
<keyword evidence="2 4" id="KW-0648">Protein biosynthesis</keyword>
<dbReference type="GO" id="GO:0002161">
    <property type="term" value="F:aminoacyl-tRNA deacylase activity"/>
    <property type="evidence" value="ECO:0007669"/>
    <property type="project" value="InterPro"/>
</dbReference>
<dbReference type="CDD" id="cd00002">
    <property type="entry name" value="YbaK_deacylase"/>
    <property type="match status" value="1"/>
</dbReference>
<dbReference type="EC" id="4.2.-.-" evidence="4"/>
<dbReference type="GO" id="GO:0006412">
    <property type="term" value="P:translation"/>
    <property type="evidence" value="ECO:0007669"/>
    <property type="project" value="UniProtKB-KW"/>
</dbReference>
<dbReference type="PANTHER" id="PTHR30411:SF0">
    <property type="entry name" value="CYS-TRNA(PRO)_CYS-TRNA(CYS) DEACYLASE YBAK"/>
    <property type="match status" value="1"/>
</dbReference>
<dbReference type="EMBL" id="JAUOPG010000010">
    <property type="protein sequence ID" value="MDO6454863.1"/>
    <property type="molecule type" value="Genomic_DNA"/>
</dbReference>
<dbReference type="Gene3D" id="3.90.960.10">
    <property type="entry name" value="YbaK/aminoacyl-tRNA synthetase-associated domain"/>
    <property type="match status" value="1"/>
</dbReference>
<dbReference type="InterPro" id="IPR007214">
    <property type="entry name" value="YbaK/aa-tRNA-synth-assoc-dom"/>
</dbReference>
<dbReference type="InterPro" id="IPR036754">
    <property type="entry name" value="YbaK/aa-tRNA-synt-asso_dom_sf"/>
</dbReference>